<evidence type="ECO:0000313" key="3">
    <source>
        <dbReference type="Proteomes" id="UP000660047"/>
    </source>
</evidence>
<sequence length="174" mass="18742">MADTKKYGWNVQIDGVQYLVEYMKGSIFINGGEAFKLRSLERTGTLRKDKQLSYTVPLAGKELNLVISAVSGISLIMDGMDLGTYPDGAGANQKAPAWIVVFYVLYFIEYWGIMGGAIGGLLLGTAAVVTFMVAKSEKLSTGVKLVICIALYVVATALELVIRSALAGVSGRYR</sequence>
<reference evidence="2" key="1">
    <citation type="submission" date="2020-06" db="EMBL/GenBank/DDBJ databases">
        <title>Characterization of fructooligosaccharide metabolism and fructooligosaccharide-degrading enzymes in human commensal butyrate producers.</title>
        <authorList>
            <person name="Tanno H."/>
            <person name="Fujii T."/>
            <person name="Hirano K."/>
            <person name="Maeno S."/>
            <person name="Tonozuka T."/>
            <person name="Sakamoto M."/>
            <person name="Ohkuma M."/>
            <person name="Tochio T."/>
            <person name="Endo A."/>
        </authorList>
    </citation>
    <scope>NUCLEOTIDE SEQUENCE</scope>
    <source>
        <strain evidence="2">JCM 31265</strain>
    </source>
</reference>
<evidence type="ECO:0000256" key="1">
    <source>
        <dbReference type="SAM" id="Phobius"/>
    </source>
</evidence>
<organism evidence="2 3">
    <name type="scientific">Coprococcus eutactus</name>
    <dbReference type="NCBI Taxonomy" id="33043"/>
    <lineage>
        <taxon>Bacteria</taxon>
        <taxon>Bacillati</taxon>
        <taxon>Bacillota</taxon>
        <taxon>Clostridia</taxon>
        <taxon>Lachnospirales</taxon>
        <taxon>Lachnospiraceae</taxon>
        <taxon>Coprococcus</taxon>
    </lineage>
</organism>
<keyword evidence="1" id="KW-1133">Transmembrane helix</keyword>
<protein>
    <submittedName>
        <fullName evidence="2">Uncharacterized protein</fullName>
    </submittedName>
</protein>
<dbReference type="AlphaFoldDB" id="A0AAI9K6N9"/>
<name>A0AAI9K6N9_9FIRM</name>
<gene>
    <name evidence="2" type="ORF">COEU31_26390</name>
</gene>
<proteinExistence type="predicted"/>
<accession>A0AAI9K6N9</accession>
<keyword evidence="1" id="KW-0812">Transmembrane</keyword>
<feature type="transmembrane region" description="Helical" evidence="1">
    <location>
        <begin position="110"/>
        <end position="133"/>
    </location>
</feature>
<dbReference type="Proteomes" id="UP000660047">
    <property type="component" value="Unassembled WGS sequence"/>
</dbReference>
<comment type="caution">
    <text evidence="2">The sequence shown here is derived from an EMBL/GenBank/DDBJ whole genome shotgun (WGS) entry which is preliminary data.</text>
</comment>
<feature type="transmembrane region" description="Helical" evidence="1">
    <location>
        <begin position="145"/>
        <end position="166"/>
    </location>
</feature>
<dbReference type="RefSeq" id="WP_022216206.1">
    <property type="nucleotide sequence ID" value="NZ_BLYL01000021.1"/>
</dbReference>
<evidence type="ECO:0000313" key="2">
    <source>
        <dbReference type="EMBL" id="GFO95593.1"/>
    </source>
</evidence>
<dbReference type="EMBL" id="BLYL01000021">
    <property type="protein sequence ID" value="GFO95593.1"/>
    <property type="molecule type" value="Genomic_DNA"/>
</dbReference>
<keyword evidence="1" id="KW-0472">Membrane</keyword>